<keyword evidence="2" id="KW-0963">Cytoplasm</keyword>
<protein>
    <submittedName>
        <fullName evidence="3">Uncharacterized protein</fullName>
    </submittedName>
</protein>
<dbReference type="InterPro" id="IPR007523">
    <property type="entry name" value="NDUFAF3/AAMDC"/>
</dbReference>
<dbReference type="EMBL" id="CP006019">
    <property type="protein sequence ID" value="AIF68931.1"/>
    <property type="molecule type" value="Genomic_DNA"/>
</dbReference>
<dbReference type="KEGG" id="ppac:PAP_02515"/>
<dbReference type="GeneID" id="24841631"/>
<reference evidence="4" key="1">
    <citation type="submission" date="2013-06" db="EMBL/GenBank/DDBJ databases">
        <title>Complete Genome Sequence of Hyperthermophilic Palaeococcus pacificus DY20341T, Isolated from a Deep-Sea Hydrothermal Sediments.</title>
        <authorList>
            <person name="Zeng X."/>
            <person name="Shao Z."/>
        </authorList>
    </citation>
    <scope>NUCLEOTIDE SEQUENCE [LARGE SCALE GENOMIC DNA]</scope>
    <source>
        <strain evidence="4">DY20341</strain>
    </source>
</reference>
<dbReference type="Pfam" id="PF04430">
    <property type="entry name" value="DUF498"/>
    <property type="match status" value="1"/>
</dbReference>
<dbReference type="HOGENOM" id="CLU_074390_5_0_2"/>
<dbReference type="eggNOG" id="arCOG04337">
    <property type="taxonomic scope" value="Archaea"/>
</dbReference>
<reference evidence="3 4" key="2">
    <citation type="journal article" date="2015" name="Genome Announc.">
        <title>Complete Genome Sequence of Hyperthermophilic Piezophilic Archaeon Palaeococcus pacificus DY20341T, Isolated from Deep-Sea Hydrothermal Sediments.</title>
        <authorList>
            <person name="Zeng X."/>
            <person name="Jebbar M."/>
            <person name="Shao Z."/>
        </authorList>
    </citation>
    <scope>NUCLEOTIDE SEQUENCE [LARGE SCALE GENOMIC DNA]</scope>
    <source>
        <strain evidence="3 4">DY20341</strain>
    </source>
</reference>
<evidence type="ECO:0000313" key="3">
    <source>
        <dbReference type="EMBL" id="AIF68931.1"/>
    </source>
</evidence>
<dbReference type="Gene3D" id="3.40.1230.10">
    <property type="entry name" value="MTH938-like"/>
    <property type="match status" value="1"/>
</dbReference>
<evidence type="ECO:0000256" key="2">
    <source>
        <dbReference type="ARBA" id="ARBA00022490"/>
    </source>
</evidence>
<proteinExistence type="predicted"/>
<dbReference type="PANTHER" id="PTHR15811:SF5">
    <property type="entry name" value="MTH938 DOMAIN-CONTAINING PROTEIN"/>
    <property type="match status" value="1"/>
</dbReference>
<dbReference type="Proteomes" id="UP000027981">
    <property type="component" value="Chromosome"/>
</dbReference>
<evidence type="ECO:0000256" key="1">
    <source>
        <dbReference type="ARBA" id="ARBA00004496"/>
    </source>
</evidence>
<organism evidence="3 4">
    <name type="scientific">Palaeococcus pacificus DY20341</name>
    <dbReference type="NCBI Taxonomy" id="1343739"/>
    <lineage>
        <taxon>Archaea</taxon>
        <taxon>Methanobacteriati</taxon>
        <taxon>Methanobacteriota</taxon>
        <taxon>Thermococci</taxon>
        <taxon>Thermococcales</taxon>
        <taxon>Thermococcaceae</taxon>
        <taxon>Palaeococcus</taxon>
    </lineage>
</organism>
<dbReference type="AlphaFoldDB" id="A0A075LS24"/>
<name>A0A075LS24_9EURY</name>
<gene>
    <name evidence="3" type="ORF">PAP_02515</name>
</gene>
<keyword evidence="4" id="KW-1185">Reference proteome</keyword>
<accession>A0A075LS24</accession>
<dbReference type="OrthoDB" id="117324at2157"/>
<evidence type="ECO:0000313" key="4">
    <source>
        <dbReference type="Proteomes" id="UP000027981"/>
    </source>
</evidence>
<dbReference type="STRING" id="1343739.PAP_02515"/>
<dbReference type="FunFam" id="3.40.1230.10:FF:000001">
    <property type="entry name" value="Adipogenesis-associated, Mth938 domain-containing"/>
    <property type="match status" value="1"/>
</dbReference>
<dbReference type="CDD" id="cd05126">
    <property type="entry name" value="Mth938"/>
    <property type="match status" value="1"/>
</dbReference>
<comment type="subcellular location">
    <subcellularLocation>
        <location evidence="1">Cytoplasm</location>
    </subcellularLocation>
</comment>
<dbReference type="PANTHER" id="PTHR15811">
    <property type="entry name" value="MTH938 DOMAIN-CONTAINING PROTEIN"/>
    <property type="match status" value="1"/>
</dbReference>
<dbReference type="SUPFAM" id="SSF64076">
    <property type="entry name" value="MTH938-like"/>
    <property type="match status" value="1"/>
</dbReference>
<dbReference type="InterPro" id="IPR034096">
    <property type="entry name" value="AAMDC"/>
</dbReference>
<dbReference type="GO" id="GO:0005737">
    <property type="term" value="C:cytoplasm"/>
    <property type="evidence" value="ECO:0007669"/>
    <property type="project" value="UniProtKB-SubCell"/>
</dbReference>
<sequence length="118" mass="13806">MIEKVEFGRIWFDGREYKYDIVIYPSGSVERRKKEISKGKHGTSHKFDPDELREYLKEEFDVLVVGTGMYGALSLLPESRDLVRDKEIVEKPTPEAIKLFNELRKEEKKVLGVFHITC</sequence>
<dbReference type="RefSeq" id="WP_048164541.1">
    <property type="nucleotide sequence ID" value="NZ_CP006019.1"/>
</dbReference>
<dbReference type="InterPro" id="IPR036748">
    <property type="entry name" value="MTH938-like_sf"/>
</dbReference>